<comment type="caution">
    <text evidence="1">The sequence shown here is derived from an EMBL/GenBank/DDBJ whole genome shotgun (WGS) entry which is preliminary data.</text>
</comment>
<evidence type="ECO:0000313" key="2">
    <source>
        <dbReference type="Proteomes" id="UP000298061"/>
    </source>
</evidence>
<dbReference type="EMBL" id="SFCI01000958">
    <property type="protein sequence ID" value="TFY77266.1"/>
    <property type="molecule type" value="Genomic_DNA"/>
</dbReference>
<dbReference type="AlphaFoldDB" id="A0A4Y9ZQU3"/>
<dbReference type="Proteomes" id="UP000298061">
    <property type="component" value="Unassembled WGS sequence"/>
</dbReference>
<accession>A0A4Y9ZQU3</accession>
<keyword evidence="2" id="KW-1185">Reference proteome</keyword>
<proteinExistence type="predicted"/>
<reference evidence="1 2" key="1">
    <citation type="submission" date="2019-02" db="EMBL/GenBank/DDBJ databases">
        <title>Genome sequencing of the rare red list fungi Hericium alpestre (H. flagellum).</title>
        <authorList>
            <person name="Buettner E."/>
            <person name="Kellner H."/>
        </authorList>
    </citation>
    <scope>NUCLEOTIDE SEQUENCE [LARGE SCALE GENOMIC DNA]</scope>
    <source>
        <strain evidence="1 2">DSM 108284</strain>
    </source>
</reference>
<gene>
    <name evidence="1" type="ORF">EWM64_g6744</name>
</gene>
<protein>
    <submittedName>
        <fullName evidence="1">Uncharacterized protein</fullName>
    </submittedName>
</protein>
<organism evidence="1 2">
    <name type="scientific">Hericium alpestre</name>
    <dbReference type="NCBI Taxonomy" id="135208"/>
    <lineage>
        <taxon>Eukaryota</taxon>
        <taxon>Fungi</taxon>
        <taxon>Dikarya</taxon>
        <taxon>Basidiomycota</taxon>
        <taxon>Agaricomycotina</taxon>
        <taxon>Agaricomycetes</taxon>
        <taxon>Russulales</taxon>
        <taxon>Hericiaceae</taxon>
        <taxon>Hericium</taxon>
    </lineage>
</organism>
<sequence>MFNHREMNPFSRRYHDNLLYYGPDRLSNVLDREIFAIAFGHQSKLAERDTMITARREHIQKEAALHHIVPSSEFQGELFQLG</sequence>
<name>A0A4Y9ZQU3_9AGAM</name>
<evidence type="ECO:0000313" key="1">
    <source>
        <dbReference type="EMBL" id="TFY77266.1"/>
    </source>
</evidence>